<feature type="transmembrane region" description="Helical" evidence="4">
    <location>
        <begin position="295"/>
        <end position="314"/>
    </location>
</feature>
<feature type="transmembrane region" description="Helical" evidence="4">
    <location>
        <begin position="352"/>
        <end position="374"/>
    </location>
</feature>
<accession>A0A242U436</accession>
<dbReference type="InterPro" id="IPR011701">
    <property type="entry name" value="MFS"/>
</dbReference>
<feature type="transmembrane region" description="Helical" evidence="4">
    <location>
        <begin position="58"/>
        <end position="80"/>
    </location>
</feature>
<dbReference type="EMBL" id="NGIR01000027">
    <property type="protein sequence ID" value="OTU27391.1"/>
    <property type="molecule type" value="Genomic_DNA"/>
</dbReference>
<dbReference type="Proteomes" id="UP000195162">
    <property type="component" value="Unassembled WGS sequence"/>
</dbReference>
<dbReference type="GO" id="GO:0005886">
    <property type="term" value="C:plasma membrane"/>
    <property type="evidence" value="ECO:0007669"/>
    <property type="project" value="TreeGrafter"/>
</dbReference>
<dbReference type="AlphaFoldDB" id="A0A242U436"/>
<feature type="transmembrane region" description="Helical" evidence="4">
    <location>
        <begin position="153"/>
        <end position="174"/>
    </location>
</feature>
<feature type="transmembrane region" description="Helical" evidence="4">
    <location>
        <begin position="27"/>
        <end position="52"/>
    </location>
</feature>
<keyword evidence="1 4" id="KW-0812">Transmembrane</keyword>
<dbReference type="SUPFAM" id="SSF103473">
    <property type="entry name" value="MFS general substrate transporter"/>
    <property type="match status" value="1"/>
</dbReference>
<feature type="transmembrane region" description="Helical" evidence="4">
    <location>
        <begin position="380"/>
        <end position="400"/>
    </location>
</feature>
<dbReference type="PANTHER" id="PTHR43129:SF1">
    <property type="entry name" value="FOSMIDOMYCIN RESISTANCE PROTEIN"/>
    <property type="match status" value="1"/>
</dbReference>
<organism evidence="6 7">
    <name type="scientific">Acinetobacter pittii</name>
    <name type="common">Acinetobacter genomosp. 3</name>
    <dbReference type="NCBI Taxonomy" id="48296"/>
    <lineage>
        <taxon>Bacteria</taxon>
        <taxon>Pseudomonadati</taxon>
        <taxon>Pseudomonadota</taxon>
        <taxon>Gammaproteobacteria</taxon>
        <taxon>Moraxellales</taxon>
        <taxon>Moraxellaceae</taxon>
        <taxon>Acinetobacter</taxon>
        <taxon>Acinetobacter calcoaceticus/baumannii complex</taxon>
    </lineage>
</organism>
<gene>
    <name evidence="6" type="ORF">CAT59_11475</name>
</gene>
<keyword evidence="3 4" id="KW-0472">Membrane</keyword>
<feature type="transmembrane region" description="Helical" evidence="4">
    <location>
        <begin position="180"/>
        <end position="198"/>
    </location>
</feature>
<evidence type="ECO:0000313" key="6">
    <source>
        <dbReference type="EMBL" id="OTU27391.1"/>
    </source>
</evidence>
<dbReference type="PANTHER" id="PTHR43129">
    <property type="entry name" value="FOSMIDOMYCIN RESISTANCE PROTEIN"/>
    <property type="match status" value="1"/>
</dbReference>
<dbReference type="Gene3D" id="1.20.1250.20">
    <property type="entry name" value="MFS general substrate transporter like domains"/>
    <property type="match status" value="2"/>
</dbReference>
<feature type="transmembrane region" description="Helical" evidence="4">
    <location>
        <begin position="115"/>
        <end position="132"/>
    </location>
</feature>
<dbReference type="Pfam" id="PF07690">
    <property type="entry name" value="MFS_1"/>
    <property type="match status" value="1"/>
</dbReference>
<comment type="caution">
    <text evidence="6">The sequence shown here is derived from an EMBL/GenBank/DDBJ whole genome shotgun (WGS) entry which is preliminary data.</text>
</comment>
<evidence type="ECO:0000313" key="7">
    <source>
        <dbReference type="Proteomes" id="UP000195162"/>
    </source>
</evidence>
<dbReference type="CDD" id="cd17478">
    <property type="entry name" value="MFS_FsR"/>
    <property type="match status" value="1"/>
</dbReference>
<evidence type="ECO:0000256" key="4">
    <source>
        <dbReference type="SAM" id="Phobius"/>
    </source>
</evidence>
<feature type="transmembrane region" description="Helical" evidence="4">
    <location>
        <begin position="320"/>
        <end position="340"/>
    </location>
</feature>
<feature type="transmembrane region" description="Helical" evidence="4">
    <location>
        <begin position="226"/>
        <end position="246"/>
    </location>
</feature>
<feature type="domain" description="Major facilitator superfamily (MFS) profile" evidence="5">
    <location>
        <begin position="27"/>
        <end position="406"/>
    </location>
</feature>
<evidence type="ECO:0000256" key="2">
    <source>
        <dbReference type="ARBA" id="ARBA00022989"/>
    </source>
</evidence>
<dbReference type="InterPro" id="IPR020846">
    <property type="entry name" value="MFS_dom"/>
</dbReference>
<dbReference type="PROSITE" id="PS50850">
    <property type="entry name" value="MFS"/>
    <property type="match status" value="1"/>
</dbReference>
<sequence length="406" mass="42884">MTSSIQLKDGIANTVANDQSHGMIIKIVGAVAVAHLLNDLIQAVLPAIYPMLKANFSLSFAEVGLISFVYQITGSLLQPWIGLYTDKHPKPYLLPLGMVVTFCGIILLAFSPSFAVLLCASALIGVGSATFHPEASRVARMASGGRFGTAQSTFQVGGNTGTAIGPLLAALLIVPFGQHAVAGLVIFALLAIWVLFGVSRWTVNHAKSQVAARATQAHTKLHGRKLITALGTISVLMFAKFTYIASISNYFTFYLIHKFHISIQTAQLHLFAFLAAVAVGTFAGGPIGDKIGRKAVIWVSFVGMAPFALMMPYANLFWTTVFSIIAGLVLSSAFAAMVVYAQEAVPGRVGMIAGLMFGLMFGVSGIAAAGLGYLADINGIEWVFGLCSLLPLLGFATALLPNTKVK</sequence>
<evidence type="ECO:0000256" key="3">
    <source>
        <dbReference type="ARBA" id="ARBA00023136"/>
    </source>
</evidence>
<reference evidence="6 7" key="1">
    <citation type="submission" date="2017-05" db="EMBL/GenBank/DDBJ databases">
        <authorList>
            <person name="Song R."/>
            <person name="Chenine A.L."/>
            <person name="Ruprecht R.M."/>
        </authorList>
    </citation>
    <scope>NUCLEOTIDE SEQUENCE [LARGE SCALE GENOMIC DNA]</scope>
    <source>
        <strain evidence="6 7">ARLG1955</strain>
    </source>
</reference>
<evidence type="ECO:0000259" key="5">
    <source>
        <dbReference type="PROSITE" id="PS50850"/>
    </source>
</evidence>
<keyword evidence="2 4" id="KW-1133">Transmembrane helix</keyword>
<feature type="transmembrane region" description="Helical" evidence="4">
    <location>
        <begin position="266"/>
        <end position="283"/>
    </location>
</feature>
<proteinExistence type="predicted"/>
<dbReference type="InterPro" id="IPR036259">
    <property type="entry name" value="MFS_trans_sf"/>
</dbReference>
<evidence type="ECO:0000256" key="1">
    <source>
        <dbReference type="ARBA" id="ARBA00022692"/>
    </source>
</evidence>
<feature type="transmembrane region" description="Helical" evidence="4">
    <location>
        <begin position="92"/>
        <end position="109"/>
    </location>
</feature>
<name>A0A242U436_ACIPI</name>
<protein>
    <submittedName>
        <fullName evidence="6">MFS transporter</fullName>
    </submittedName>
</protein>
<dbReference type="GO" id="GO:0022857">
    <property type="term" value="F:transmembrane transporter activity"/>
    <property type="evidence" value="ECO:0007669"/>
    <property type="project" value="InterPro"/>
</dbReference>
<dbReference type="RefSeq" id="WP_032055085.1">
    <property type="nucleotide sequence ID" value="NZ_JADVOL010000002.1"/>
</dbReference>